<comment type="caution">
    <text evidence="1">The sequence shown here is derived from an EMBL/GenBank/DDBJ whole genome shotgun (WGS) entry which is preliminary data.</text>
</comment>
<dbReference type="EMBL" id="QNUE01000005">
    <property type="protein sequence ID" value="REC67614.1"/>
    <property type="molecule type" value="Genomic_DNA"/>
</dbReference>
<evidence type="ECO:0000313" key="1">
    <source>
        <dbReference type="EMBL" id="REC67614.1"/>
    </source>
</evidence>
<dbReference type="OrthoDB" id="6402279at2"/>
<accession>A0A3D9CPC6</accession>
<evidence type="ECO:0008006" key="3">
    <source>
        <dbReference type="Google" id="ProtNLM"/>
    </source>
</evidence>
<name>A0A3D9CPC6_9FLAO</name>
<organism evidence="1 2">
    <name type="scientific">Chryseobacterium flavum</name>
    <dbReference type="NCBI Taxonomy" id="415851"/>
    <lineage>
        <taxon>Bacteria</taxon>
        <taxon>Pseudomonadati</taxon>
        <taxon>Bacteroidota</taxon>
        <taxon>Flavobacteriia</taxon>
        <taxon>Flavobacteriales</taxon>
        <taxon>Weeksellaceae</taxon>
        <taxon>Chryseobacterium group</taxon>
        <taxon>Chryseobacterium</taxon>
    </lineage>
</organism>
<dbReference type="RefSeq" id="WP_115958601.1">
    <property type="nucleotide sequence ID" value="NZ_CBCRVL010000003.1"/>
</dbReference>
<evidence type="ECO:0000313" key="2">
    <source>
        <dbReference type="Proteomes" id="UP000256769"/>
    </source>
</evidence>
<dbReference type="AlphaFoldDB" id="A0A3D9CPC6"/>
<sequence length="287" mass="33728">MNLSDNILNNLQNLESKCFLCFCTLDKSNSSKEHVIPKWLFKKFKHDDDGMKLGNHTNLRYKQLTIPACKNCNNSILSQIEKAFISILDNSFKNLSLAEELIIAQWTLKIMLGTILKEMSLEKDIKKVGKKILSFDQVKELLPLFILLHSIFYETELKNRKPWSLFITSFETENYDYHSHSFFKTASFKFGKIGFIITFDDSSFYQVAAQNFEFNKLSDMRFIELTYTFFALRNSETKILISKKELIANKLIISSKKHYHKPKIAYSTKYKNTLNYLLNVHKMRFNK</sequence>
<keyword evidence="2" id="KW-1185">Reference proteome</keyword>
<reference evidence="1 2" key="1">
    <citation type="journal article" date="2007" name="Int. J. Syst. Evol. Microbiol.">
        <title>Chryseobacterium flavum sp. nov., isolated from polluted soil.</title>
        <authorList>
            <person name="Zhou Y."/>
            <person name="Dong J."/>
            <person name="Wang X."/>
            <person name="Huang X."/>
            <person name="Zhang K.Y."/>
            <person name="Zhang Y.Q."/>
            <person name="Guo Y.F."/>
            <person name="Lai R."/>
            <person name="Li W.J."/>
        </authorList>
    </citation>
    <scope>NUCLEOTIDE SEQUENCE [LARGE SCALE GENOMIC DNA]</scope>
    <source>
        <strain evidence="1 2">KCTC 12877</strain>
    </source>
</reference>
<proteinExistence type="predicted"/>
<dbReference type="Proteomes" id="UP000256769">
    <property type="component" value="Unassembled WGS sequence"/>
</dbReference>
<gene>
    <name evidence="1" type="ORF">DRF59_08235</name>
</gene>
<protein>
    <recommendedName>
        <fullName evidence="3">HNH endonuclease</fullName>
    </recommendedName>
</protein>